<evidence type="ECO:0000256" key="10">
    <source>
        <dbReference type="SAM" id="MobiDB-lite"/>
    </source>
</evidence>
<feature type="transmembrane region" description="Helical" evidence="11">
    <location>
        <begin position="38"/>
        <end position="59"/>
    </location>
</feature>
<dbReference type="InterPro" id="IPR015876">
    <property type="entry name" value="Acyl-CoA_DS"/>
</dbReference>
<dbReference type="InterPro" id="IPR005804">
    <property type="entry name" value="FA_desaturase_dom"/>
</dbReference>
<keyword evidence="4" id="KW-0276">Fatty acid metabolism</keyword>
<accession>A0ABW8AHE3</accession>
<keyword evidence="3 11" id="KW-0812">Transmembrane</keyword>
<feature type="domain" description="Fatty acid desaturase" evidence="12">
    <location>
        <begin position="68"/>
        <end position="284"/>
    </location>
</feature>
<protein>
    <submittedName>
        <fullName evidence="13">Acyl-CoA desaturase</fullName>
    </submittedName>
</protein>
<keyword evidence="8" id="KW-0443">Lipid metabolism</keyword>
<comment type="caution">
    <text evidence="13">The sequence shown here is derived from an EMBL/GenBank/DDBJ whole genome shotgun (WGS) entry which is preliminary data.</text>
</comment>
<evidence type="ECO:0000256" key="3">
    <source>
        <dbReference type="ARBA" id="ARBA00022692"/>
    </source>
</evidence>
<dbReference type="PANTHER" id="PTHR11351:SF3">
    <property type="entry name" value="BLL4393 PROTEIN"/>
    <property type="match status" value="1"/>
</dbReference>
<evidence type="ECO:0000313" key="13">
    <source>
        <dbReference type="EMBL" id="MFI7585588.1"/>
    </source>
</evidence>
<evidence type="ECO:0000256" key="1">
    <source>
        <dbReference type="ARBA" id="ARBA00004141"/>
    </source>
</evidence>
<name>A0ABW8AHE3_9ACTN</name>
<keyword evidence="9 11" id="KW-0472">Membrane</keyword>
<organism evidence="13 14">
    <name type="scientific">Spongisporangium articulatum</name>
    <dbReference type="NCBI Taxonomy" id="3362603"/>
    <lineage>
        <taxon>Bacteria</taxon>
        <taxon>Bacillati</taxon>
        <taxon>Actinomycetota</taxon>
        <taxon>Actinomycetes</taxon>
        <taxon>Kineosporiales</taxon>
        <taxon>Kineosporiaceae</taxon>
        <taxon>Spongisporangium</taxon>
    </lineage>
</organism>
<keyword evidence="6" id="KW-0560">Oxidoreductase</keyword>
<keyword evidence="14" id="KW-1185">Reference proteome</keyword>
<evidence type="ECO:0000256" key="6">
    <source>
        <dbReference type="ARBA" id="ARBA00023002"/>
    </source>
</evidence>
<gene>
    <name evidence="13" type="ORF">ACIB24_00770</name>
</gene>
<dbReference type="PANTHER" id="PTHR11351">
    <property type="entry name" value="ACYL-COA DESATURASE"/>
    <property type="match status" value="1"/>
</dbReference>
<dbReference type="PRINTS" id="PR00075">
    <property type="entry name" value="FACDDSATRASE"/>
</dbReference>
<reference evidence="13 14" key="1">
    <citation type="submission" date="2024-10" db="EMBL/GenBank/DDBJ databases">
        <title>The Natural Products Discovery Center: Release of the First 8490 Sequenced Strains for Exploring Actinobacteria Biosynthetic Diversity.</title>
        <authorList>
            <person name="Kalkreuter E."/>
            <person name="Kautsar S.A."/>
            <person name="Yang D."/>
            <person name="Bader C.D."/>
            <person name="Teijaro C.N."/>
            <person name="Fluegel L."/>
            <person name="Davis C.M."/>
            <person name="Simpson J.R."/>
            <person name="Lauterbach L."/>
            <person name="Steele A.D."/>
            <person name="Gui C."/>
            <person name="Meng S."/>
            <person name="Li G."/>
            <person name="Viehrig K."/>
            <person name="Ye F."/>
            <person name="Su P."/>
            <person name="Kiefer A.F."/>
            <person name="Nichols A."/>
            <person name="Cepeda A.J."/>
            <person name="Yan W."/>
            <person name="Fan B."/>
            <person name="Jiang Y."/>
            <person name="Adhikari A."/>
            <person name="Zheng C.-J."/>
            <person name="Schuster L."/>
            <person name="Cowan T.M."/>
            <person name="Smanski M.J."/>
            <person name="Chevrette M.G."/>
            <person name="De Carvalho L.P.S."/>
            <person name="Shen B."/>
        </authorList>
    </citation>
    <scope>NUCLEOTIDE SEQUENCE [LARGE SCALE GENOMIC DNA]</scope>
    <source>
        <strain evidence="13 14">NPDC049639</strain>
    </source>
</reference>
<keyword evidence="5 11" id="KW-1133">Transmembrane helix</keyword>
<evidence type="ECO:0000259" key="12">
    <source>
        <dbReference type="Pfam" id="PF00487"/>
    </source>
</evidence>
<dbReference type="Proteomes" id="UP001612915">
    <property type="component" value="Unassembled WGS sequence"/>
</dbReference>
<dbReference type="Pfam" id="PF00487">
    <property type="entry name" value="FA_desaturase"/>
    <property type="match status" value="1"/>
</dbReference>
<evidence type="ECO:0000256" key="9">
    <source>
        <dbReference type="ARBA" id="ARBA00023136"/>
    </source>
</evidence>
<evidence type="ECO:0000313" key="14">
    <source>
        <dbReference type="Proteomes" id="UP001612915"/>
    </source>
</evidence>
<comment type="subcellular location">
    <subcellularLocation>
        <location evidence="1">Membrane</location>
        <topology evidence="1">Multi-pass membrane protein</topology>
    </subcellularLocation>
</comment>
<evidence type="ECO:0000256" key="8">
    <source>
        <dbReference type="ARBA" id="ARBA00023098"/>
    </source>
</evidence>
<feature type="region of interest" description="Disordered" evidence="10">
    <location>
        <begin position="1"/>
        <end position="22"/>
    </location>
</feature>
<evidence type="ECO:0000256" key="4">
    <source>
        <dbReference type="ARBA" id="ARBA00022832"/>
    </source>
</evidence>
<evidence type="ECO:0000256" key="11">
    <source>
        <dbReference type="SAM" id="Phobius"/>
    </source>
</evidence>
<feature type="transmembrane region" description="Helical" evidence="11">
    <location>
        <begin position="71"/>
        <end position="93"/>
    </location>
</feature>
<dbReference type="RefSeq" id="WP_398273723.1">
    <property type="nucleotide sequence ID" value="NZ_JBITLV010000001.1"/>
</dbReference>
<sequence length="331" mass="37423">MTATTNTAAELGDEAPRRPKPKREIAPLTYGRKGNIEIFFLWVFVLAPWVALAAGIYLTANTPWAMNWTQAALFVVFYVFTGLGITIGFHRYLTHGAFKAKRPLKIMLTLAGTMAIEGGPIRWVADHRRHHQFSDEENDPHSPWRFGHSLGGLTKGLIWAHTGWLFTRENTNSRRFAPDLIADPDIRFFQKKFVYVLLFSLLLPTALGGLLTWSWQGAVAGYIWAGLVRIALVHHVTWSVNSVCHVFGERPFTTTDKASNVWWLAILSFGESWHNLHHADPTSARHGVDKGQIDISARTIWLFEKAGWAYNVRWPKASRLDAKRKDQALAA</sequence>
<comment type="similarity">
    <text evidence="2">Belongs to the fatty acid desaturase type 2 family.</text>
</comment>
<evidence type="ECO:0000256" key="5">
    <source>
        <dbReference type="ARBA" id="ARBA00022989"/>
    </source>
</evidence>
<feature type="transmembrane region" description="Helical" evidence="11">
    <location>
        <begin position="193"/>
        <end position="215"/>
    </location>
</feature>
<proteinExistence type="inferred from homology"/>
<evidence type="ECO:0000256" key="7">
    <source>
        <dbReference type="ARBA" id="ARBA00023004"/>
    </source>
</evidence>
<dbReference type="CDD" id="cd03505">
    <property type="entry name" value="Delta9-FADS-like"/>
    <property type="match status" value="1"/>
</dbReference>
<dbReference type="EMBL" id="JBITLV010000001">
    <property type="protein sequence ID" value="MFI7585588.1"/>
    <property type="molecule type" value="Genomic_DNA"/>
</dbReference>
<evidence type="ECO:0000256" key="2">
    <source>
        <dbReference type="ARBA" id="ARBA00008749"/>
    </source>
</evidence>
<keyword evidence="7" id="KW-0408">Iron</keyword>